<proteinExistence type="predicted"/>
<protein>
    <submittedName>
        <fullName evidence="1">Uncharacterized protein</fullName>
    </submittedName>
</protein>
<sequence>MQEKPVSRLVRVDDPETVAMWQRPGAELSPQALFERYRQGFLRFRRISWPQAQPIPRDLARFPFIEPFLMTSDGKTEMVAVESDHMLVVPLSEDGSRFWRLYGWWTKAGLVPRAEPYLTVEKRFEDAPGDLLFKALRKELGLSKVGQIRDTQKLPELRRLGTWNAAGFLLLKILRPVLVTLSADAQPKSTLSLLHHLGVEMAAIPAGEAWRVEELSSPRASCFRAEDMPGDPAVLFSD</sequence>
<accession>A0A7K3NL64</accession>
<organism evidence="1 2">
    <name type="scientific">Desulfolutivibrio sulfodismutans</name>
    <dbReference type="NCBI Taxonomy" id="63561"/>
    <lineage>
        <taxon>Bacteria</taxon>
        <taxon>Pseudomonadati</taxon>
        <taxon>Thermodesulfobacteriota</taxon>
        <taxon>Desulfovibrionia</taxon>
        <taxon>Desulfovibrionales</taxon>
        <taxon>Desulfovibrionaceae</taxon>
        <taxon>Desulfolutivibrio</taxon>
    </lineage>
</organism>
<evidence type="ECO:0000313" key="2">
    <source>
        <dbReference type="Proteomes" id="UP000469724"/>
    </source>
</evidence>
<evidence type="ECO:0000313" key="1">
    <source>
        <dbReference type="EMBL" id="NDY56573.1"/>
    </source>
</evidence>
<keyword evidence="2" id="KW-1185">Reference proteome</keyword>
<name>A0A7K3NL64_9BACT</name>
<comment type="caution">
    <text evidence="1">The sequence shown here is derived from an EMBL/GenBank/DDBJ whole genome shotgun (WGS) entry which is preliminary data.</text>
</comment>
<gene>
    <name evidence="1" type="ORF">G3N56_07430</name>
</gene>
<dbReference type="RefSeq" id="WP_163301623.1">
    <property type="nucleotide sequence ID" value="NZ_JAAGRQ010000022.1"/>
</dbReference>
<dbReference type="Proteomes" id="UP000469724">
    <property type="component" value="Unassembled WGS sequence"/>
</dbReference>
<dbReference type="AlphaFoldDB" id="A0A7K3NL64"/>
<reference evidence="1 2" key="1">
    <citation type="submission" date="2020-02" db="EMBL/GenBank/DDBJ databases">
        <title>Comparative genomics of sulfur disproportionating microorganisms.</title>
        <authorList>
            <person name="Ward L.M."/>
            <person name="Bertran E."/>
            <person name="Johnston D.T."/>
        </authorList>
    </citation>
    <scope>NUCLEOTIDE SEQUENCE [LARGE SCALE GENOMIC DNA]</scope>
    <source>
        <strain evidence="1 2">DSM 3696</strain>
    </source>
</reference>
<dbReference type="EMBL" id="JAAGRQ010000022">
    <property type="protein sequence ID" value="NDY56573.1"/>
    <property type="molecule type" value="Genomic_DNA"/>
</dbReference>